<evidence type="ECO:0000256" key="4">
    <source>
        <dbReference type="ARBA" id="ARBA00022989"/>
    </source>
</evidence>
<dbReference type="Pfam" id="PF01810">
    <property type="entry name" value="LysE"/>
    <property type="match status" value="1"/>
</dbReference>
<comment type="caution">
    <text evidence="7">The sequence shown here is derived from an EMBL/GenBank/DDBJ whole genome shotgun (WGS) entry which is preliminary data.</text>
</comment>
<evidence type="ECO:0000256" key="1">
    <source>
        <dbReference type="ARBA" id="ARBA00004651"/>
    </source>
</evidence>
<feature type="transmembrane region" description="Helical" evidence="6">
    <location>
        <begin position="187"/>
        <end position="208"/>
    </location>
</feature>
<evidence type="ECO:0000313" key="7">
    <source>
        <dbReference type="EMBL" id="PSU48340.1"/>
    </source>
</evidence>
<accession>A0A2T3JHA3</accession>
<proteinExistence type="predicted"/>
<dbReference type="InterPro" id="IPR001123">
    <property type="entry name" value="LeuE-type"/>
</dbReference>
<keyword evidence="8" id="KW-1185">Reference proteome</keyword>
<evidence type="ECO:0000256" key="2">
    <source>
        <dbReference type="ARBA" id="ARBA00022475"/>
    </source>
</evidence>
<organism evidence="7 8">
    <name type="scientific">Photobacterium frigidiphilum</name>
    <dbReference type="NCBI Taxonomy" id="264736"/>
    <lineage>
        <taxon>Bacteria</taxon>
        <taxon>Pseudomonadati</taxon>
        <taxon>Pseudomonadota</taxon>
        <taxon>Gammaproteobacteria</taxon>
        <taxon>Vibrionales</taxon>
        <taxon>Vibrionaceae</taxon>
        <taxon>Photobacterium</taxon>
    </lineage>
</organism>
<evidence type="ECO:0000256" key="3">
    <source>
        <dbReference type="ARBA" id="ARBA00022692"/>
    </source>
</evidence>
<dbReference type="AlphaFoldDB" id="A0A2T3JHA3"/>
<feature type="transmembrane region" description="Helical" evidence="6">
    <location>
        <begin position="152"/>
        <end position="175"/>
    </location>
</feature>
<sequence>MDYLLVVSHVVLIWILAVVTPGANVLLTINTALHYDRKLATFSAFGVSSAILLWALFGGSGLIILFSLFPQLFWVMKFFGGSYLLYLGIRQIYRARLDKKRVNATDAHQVVFPSKRKVFLSAFITSILNPKTGFFVVSLFSVSMPQEITVGLMFTIMLIMSSITLCWHLTLAVIFSHNSAKGVYSRISSIVDYITGGLFAMFGIRVMML</sequence>
<dbReference type="RefSeq" id="WP_107242943.1">
    <property type="nucleotide sequence ID" value="NZ_PYMJ01000010.1"/>
</dbReference>
<dbReference type="GO" id="GO:0015171">
    <property type="term" value="F:amino acid transmembrane transporter activity"/>
    <property type="evidence" value="ECO:0007669"/>
    <property type="project" value="TreeGrafter"/>
</dbReference>
<feature type="transmembrane region" description="Helical" evidence="6">
    <location>
        <begin position="72"/>
        <end position="89"/>
    </location>
</feature>
<comment type="subcellular location">
    <subcellularLocation>
        <location evidence="1">Cell membrane</location>
        <topology evidence="1">Multi-pass membrane protein</topology>
    </subcellularLocation>
</comment>
<protein>
    <submittedName>
        <fullName evidence="7">Lysine transporter LysE</fullName>
    </submittedName>
</protein>
<dbReference type="PANTHER" id="PTHR30086">
    <property type="entry name" value="ARGININE EXPORTER PROTEIN ARGO"/>
    <property type="match status" value="1"/>
</dbReference>
<feature type="transmembrane region" description="Helical" evidence="6">
    <location>
        <begin position="6"/>
        <end position="27"/>
    </location>
</feature>
<evidence type="ECO:0000313" key="8">
    <source>
        <dbReference type="Proteomes" id="UP000240987"/>
    </source>
</evidence>
<evidence type="ECO:0000256" key="6">
    <source>
        <dbReference type="SAM" id="Phobius"/>
    </source>
</evidence>
<gene>
    <name evidence="7" type="ORF">C9J12_12045</name>
</gene>
<dbReference type="Proteomes" id="UP000240987">
    <property type="component" value="Unassembled WGS sequence"/>
</dbReference>
<dbReference type="GO" id="GO:0005886">
    <property type="term" value="C:plasma membrane"/>
    <property type="evidence" value="ECO:0007669"/>
    <property type="project" value="UniProtKB-SubCell"/>
</dbReference>
<feature type="transmembrane region" description="Helical" evidence="6">
    <location>
        <begin position="118"/>
        <end position="140"/>
    </location>
</feature>
<keyword evidence="2" id="KW-1003">Cell membrane</keyword>
<keyword evidence="3 6" id="KW-0812">Transmembrane</keyword>
<name>A0A2T3JHA3_9GAMM</name>
<dbReference type="EMBL" id="PYMJ01000010">
    <property type="protein sequence ID" value="PSU48340.1"/>
    <property type="molecule type" value="Genomic_DNA"/>
</dbReference>
<feature type="transmembrane region" description="Helical" evidence="6">
    <location>
        <begin position="39"/>
        <end position="66"/>
    </location>
</feature>
<keyword evidence="4 6" id="KW-1133">Transmembrane helix</keyword>
<keyword evidence="5 6" id="KW-0472">Membrane</keyword>
<evidence type="ECO:0000256" key="5">
    <source>
        <dbReference type="ARBA" id="ARBA00023136"/>
    </source>
</evidence>
<reference evidence="7 8" key="1">
    <citation type="submission" date="2018-01" db="EMBL/GenBank/DDBJ databases">
        <title>Whole genome sequencing of Histamine producing bacteria.</title>
        <authorList>
            <person name="Butler K."/>
        </authorList>
    </citation>
    <scope>NUCLEOTIDE SEQUENCE [LARGE SCALE GENOMIC DNA]</scope>
    <source>
        <strain evidence="7 8">JCM 12947</strain>
    </source>
</reference>
<dbReference type="PANTHER" id="PTHR30086:SF19">
    <property type="entry name" value="THREONINE EFFLUX PROTEIN"/>
    <property type="match status" value="1"/>
</dbReference>
<dbReference type="OrthoDB" id="581870at2"/>